<dbReference type="GO" id="GO:1902201">
    <property type="term" value="P:negative regulation of bacterial-type flagellum-dependent cell motility"/>
    <property type="evidence" value="ECO:0007669"/>
    <property type="project" value="TreeGrafter"/>
</dbReference>
<dbReference type="EC" id="2.7.7.65" evidence="1"/>
<sequence>MGDAGLVWRRKGREQDALYEQIGRFLADHRLSPDPLHYAFVHAVLSAPDSPLAREVRELVDGGVRLTHQEVERLGGRLVMGADPGRRPRDPAPVPNREADRLVTETVAQMDSFAMLMHAMHFETRDFGRDLAESAAAIELQSSTSTVDELSRLASAMISRVRDSEYKLAEATREAEMLRGKLAEARTTARRDPMTGLANRLAFAEAYDQRATLPAPHCIALCDVDRFKRINDVHGHLVGDRVLKVLGETLQESCAEHLVARHGGEEFVLLLNGLQLSAAAELLDSARRSVSGKRFRNRETGASLGAITFSAGVTAVRADEPVDVAIERADRLLYAAKAQGRDRICAG</sequence>
<dbReference type="Proteomes" id="UP000574769">
    <property type="component" value="Unassembled WGS sequence"/>
</dbReference>
<evidence type="ECO:0000256" key="3">
    <source>
        <dbReference type="SAM" id="Coils"/>
    </source>
</evidence>
<dbReference type="InterPro" id="IPR050469">
    <property type="entry name" value="Diguanylate_Cyclase"/>
</dbReference>
<evidence type="ECO:0000256" key="1">
    <source>
        <dbReference type="ARBA" id="ARBA00012528"/>
    </source>
</evidence>
<dbReference type="NCBIfam" id="TIGR00254">
    <property type="entry name" value="GGDEF"/>
    <property type="match status" value="1"/>
</dbReference>
<feature type="domain" description="GGDEF" evidence="4">
    <location>
        <begin position="215"/>
        <end position="347"/>
    </location>
</feature>
<reference evidence="5 6" key="1">
    <citation type="submission" date="2020-08" db="EMBL/GenBank/DDBJ databases">
        <title>Genomic Encyclopedia of Type Strains, Phase IV (KMG-IV): sequencing the most valuable type-strain genomes for metagenomic binning, comparative biology and taxonomic classification.</title>
        <authorList>
            <person name="Goeker M."/>
        </authorList>
    </citation>
    <scope>NUCLEOTIDE SEQUENCE [LARGE SCALE GENOMIC DNA]</scope>
    <source>
        <strain evidence="5 6">DSM 15867</strain>
    </source>
</reference>
<feature type="coiled-coil region" evidence="3">
    <location>
        <begin position="161"/>
        <end position="188"/>
    </location>
</feature>
<dbReference type="Gene3D" id="3.30.70.270">
    <property type="match status" value="1"/>
</dbReference>
<dbReference type="SUPFAM" id="SSF55073">
    <property type="entry name" value="Nucleotide cyclase"/>
    <property type="match status" value="1"/>
</dbReference>
<accession>A0A7W7AIH4</accession>
<protein>
    <recommendedName>
        <fullName evidence="1">diguanylate cyclase</fullName>
        <ecNumber evidence="1">2.7.7.65</ecNumber>
    </recommendedName>
</protein>
<dbReference type="GO" id="GO:0043709">
    <property type="term" value="P:cell adhesion involved in single-species biofilm formation"/>
    <property type="evidence" value="ECO:0007669"/>
    <property type="project" value="TreeGrafter"/>
</dbReference>
<name>A0A7W7AIH4_9SPHN</name>
<keyword evidence="6" id="KW-1185">Reference proteome</keyword>
<dbReference type="Pfam" id="PF00990">
    <property type="entry name" value="GGDEF"/>
    <property type="match status" value="1"/>
</dbReference>
<dbReference type="GO" id="GO:0052621">
    <property type="term" value="F:diguanylate cyclase activity"/>
    <property type="evidence" value="ECO:0007669"/>
    <property type="project" value="UniProtKB-EC"/>
</dbReference>
<dbReference type="InterPro" id="IPR000160">
    <property type="entry name" value="GGDEF_dom"/>
</dbReference>
<comment type="caution">
    <text evidence="5">The sequence shown here is derived from an EMBL/GenBank/DDBJ whole genome shotgun (WGS) entry which is preliminary data.</text>
</comment>
<organism evidence="5 6">
    <name type="scientific">Sphingomonas abaci</name>
    <dbReference type="NCBI Taxonomy" id="237611"/>
    <lineage>
        <taxon>Bacteria</taxon>
        <taxon>Pseudomonadati</taxon>
        <taxon>Pseudomonadota</taxon>
        <taxon>Alphaproteobacteria</taxon>
        <taxon>Sphingomonadales</taxon>
        <taxon>Sphingomonadaceae</taxon>
        <taxon>Sphingomonas</taxon>
    </lineage>
</organism>
<keyword evidence="3" id="KW-0175">Coiled coil</keyword>
<dbReference type="RefSeq" id="WP_184111963.1">
    <property type="nucleotide sequence ID" value="NZ_JACHNY010000001.1"/>
</dbReference>
<dbReference type="PANTHER" id="PTHR45138:SF9">
    <property type="entry name" value="DIGUANYLATE CYCLASE DGCM-RELATED"/>
    <property type="match status" value="1"/>
</dbReference>
<evidence type="ECO:0000259" key="4">
    <source>
        <dbReference type="PROSITE" id="PS50887"/>
    </source>
</evidence>
<dbReference type="GO" id="GO:0005886">
    <property type="term" value="C:plasma membrane"/>
    <property type="evidence" value="ECO:0007669"/>
    <property type="project" value="TreeGrafter"/>
</dbReference>
<proteinExistence type="predicted"/>
<dbReference type="PANTHER" id="PTHR45138">
    <property type="entry name" value="REGULATORY COMPONENTS OF SENSORY TRANSDUCTION SYSTEM"/>
    <property type="match status" value="1"/>
</dbReference>
<evidence type="ECO:0000313" key="5">
    <source>
        <dbReference type="EMBL" id="MBB4616844.1"/>
    </source>
</evidence>
<dbReference type="AlphaFoldDB" id="A0A7W7AIH4"/>
<dbReference type="EMBL" id="JACHNY010000001">
    <property type="protein sequence ID" value="MBB4616844.1"/>
    <property type="molecule type" value="Genomic_DNA"/>
</dbReference>
<dbReference type="CDD" id="cd01949">
    <property type="entry name" value="GGDEF"/>
    <property type="match status" value="1"/>
</dbReference>
<gene>
    <name evidence="5" type="ORF">GGQ96_000950</name>
</gene>
<evidence type="ECO:0000256" key="2">
    <source>
        <dbReference type="ARBA" id="ARBA00034247"/>
    </source>
</evidence>
<dbReference type="SMART" id="SM00267">
    <property type="entry name" value="GGDEF"/>
    <property type="match status" value="1"/>
</dbReference>
<evidence type="ECO:0000313" key="6">
    <source>
        <dbReference type="Proteomes" id="UP000574769"/>
    </source>
</evidence>
<dbReference type="PROSITE" id="PS50887">
    <property type="entry name" value="GGDEF"/>
    <property type="match status" value="1"/>
</dbReference>
<dbReference type="InterPro" id="IPR043128">
    <property type="entry name" value="Rev_trsase/Diguanyl_cyclase"/>
</dbReference>
<comment type="catalytic activity">
    <reaction evidence="2">
        <text>2 GTP = 3',3'-c-di-GMP + 2 diphosphate</text>
        <dbReference type="Rhea" id="RHEA:24898"/>
        <dbReference type="ChEBI" id="CHEBI:33019"/>
        <dbReference type="ChEBI" id="CHEBI:37565"/>
        <dbReference type="ChEBI" id="CHEBI:58805"/>
        <dbReference type="EC" id="2.7.7.65"/>
    </reaction>
</comment>
<dbReference type="InterPro" id="IPR029787">
    <property type="entry name" value="Nucleotide_cyclase"/>
</dbReference>